<protein>
    <submittedName>
        <fullName evidence="4">Uncharacterized protein</fullName>
    </submittedName>
</protein>
<proteinExistence type="inferred from homology"/>
<dbReference type="OrthoDB" id="10062814at2759"/>
<evidence type="ECO:0000256" key="1">
    <source>
        <dbReference type="ARBA" id="ARBA00007950"/>
    </source>
</evidence>
<reference evidence="4" key="1">
    <citation type="submission" date="2020-11" db="EMBL/GenBank/DDBJ databases">
        <authorList>
            <person name="Tran Van P."/>
        </authorList>
    </citation>
    <scope>NUCLEOTIDE SEQUENCE</scope>
</reference>
<sequence length="851" mass="89277">MPSASVIKKERQPSVLQEGTDVVKQIKLFLEKRTRNLEKRKSKLDGYKQEAREGKTLNEDQRQAVERYGEVIQQLEANCELSKYVDKLEKEHVAFMKKTKKREREERVSQDQDRLSKILWMQDVLNQLGVPNIRSDFVNGERGAVKIPEEKLNLLDDLYNLICPKREAGIEQEFPSSLSKATEHLYLLTEAAKKPALGEVTYQELHDLLVSINDCSYFLNMPSGTCEETVDAMEEEPDSTVEEPVPSTAADPTVMEPSQQQQLPLVNGGTGMMVENQAPKEDYEEESLPPRAANQPQPPPASSLPPPPPSLSPVVSSGMPQQRMNRETNELPHQPMPQRSQNERPMPTGFPAQMSAHGRPGSLDTLATPGPAHFSGPSPSRESPSSLFAPAAPYSAVPYSNSPGGDLSFLNESTIGISAATVPSDPAILAAVTLSGPLPQSTPAVQHLPQSGPSATSSNPSPPLTNMNEMVPPVSHFSAAASGNFPPTATDERDPLLPPPIPLPNSTNAYTLGASSSQPPAKTPPGFARPSPPTVMGGTSAPLETNLSRPSSVHDPLVYAQPGPGYGGAANAPSSAPGAGTAAYGDQDFTNAQVPTMEFTNSYVTGAANAPAAGSTAAVAAAAGFVNPPTAQNQSTTPNAGEAVMRPPASASPIVTINMTEASVPGPRNAGSHWQNQVAAPATKPSTEKRGALDWPNTDGQSNLWTNPHGHGGSAPAGGDTNPGKPPAKPATSQWADETEAEEQGAAGTNYDAGGRRSNNPYRMNRGGGARGSGSQQRVPNGYGRTGGTYSGSGERYSGGGGGSYGNAPYGGSGGYRNQGGSRQASAVRGGMGAGRVAAGGPARSGSYGSR</sequence>
<dbReference type="GO" id="GO:0005737">
    <property type="term" value="C:cytoplasm"/>
    <property type="evidence" value="ECO:0007669"/>
    <property type="project" value="TreeGrafter"/>
</dbReference>
<feature type="compositionally biased region" description="Low complexity" evidence="3">
    <location>
        <begin position="819"/>
        <end position="851"/>
    </location>
</feature>
<feature type="region of interest" description="Disordered" evidence="3">
    <location>
        <begin position="230"/>
        <end position="389"/>
    </location>
</feature>
<feature type="compositionally biased region" description="Polar residues" evidence="3">
    <location>
        <begin position="542"/>
        <end position="551"/>
    </location>
</feature>
<feature type="compositionally biased region" description="Polar residues" evidence="3">
    <location>
        <begin position="438"/>
        <end position="468"/>
    </location>
</feature>
<dbReference type="PANTHER" id="PTHR22922">
    <property type="entry name" value="GPI-ANCHORED PROTEIN P137"/>
    <property type="match status" value="1"/>
</dbReference>
<evidence type="ECO:0000256" key="3">
    <source>
        <dbReference type="SAM" id="MobiDB-lite"/>
    </source>
</evidence>
<dbReference type="Pfam" id="PF18293">
    <property type="entry name" value="Caprin-1_dimer"/>
    <property type="match status" value="1"/>
</dbReference>
<feature type="region of interest" description="Disordered" evidence="3">
    <location>
        <begin position="437"/>
        <end position="584"/>
    </location>
</feature>
<evidence type="ECO:0000313" key="4">
    <source>
        <dbReference type="EMBL" id="CAD7227570.1"/>
    </source>
</evidence>
<accession>A0A7R8WEZ0</accession>
<comment type="similarity">
    <text evidence="1">Belongs to the caprin family.</text>
</comment>
<name>A0A7R8WEZ0_9CRUS</name>
<feature type="region of interest" description="Disordered" evidence="3">
    <location>
        <begin position="629"/>
        <end position="851"/>
    </location>
</feature>
<feature type="coiled-coil region" evidence="2">
    <location>
        <begin position="30"/>
        <end position="78"/>
    </location>
</feature>
<feature type="compositionally biased region" description="Low complexity" evidence="3">
    <location>
        <begin position="569"/>
        <end position="584"/>
    </location>
</feature>
<feature type="compositionally biased region" description="Pro residues" evidence="3">
    <location>
        <begin position="296"/>
        <end position="311"/>
    </location>
</feature>
<feature type="compositionally biased region" description="Polar residues" evidence="3">
    <location>
        <begin position="629"/>
        <end position="639"/>
    </location>
</feature>
<gene>
    <name evidence="4" type="ORF">CTOB1V02_LOCUS5474</name>
</gene>
<feature type="compositionally biased region" description="Low complexity" evidence="3">
    <location>
        <begin position="375"/>
        <end position="389"/>
    </location>
</feature>
<dbReference type="InterPro" id="IPR028816">
    <property type="entry name" value="Caprin"/>
</dbReference>
<organism evidence="4">
    <name type="scientific">Cyprideis torosa</name>
    <dbReference type="NCBI Taxonomy" id="163714"/>
    <lineage>
        <taxon>Eukaryota</taxon>
        <taxon>Metazoa</taxon>
        <taxon>Ecdysozoa</taxon>
        <taxon>Arthropoda</taxon>
        <taxon>Crustacea</taxon>
        <taxon>Oligostraca</taxon>
        <taxon>Ostracoda</taxon>
        <taxon>Podocopa</taxon>
        <taxon>Podocopida</taxon>
        <taxon>Cytherocopina</taxon>
        <taxon>Cytheroidea</taxon>
        <taxon>Cytherideidae</taxon>
        <taxon>Cyprideis</taxon>
    </lineage>
</organism>
<dbReference type="GO" id="GO:0003723">
    <property type="term" value="F:RNA binding"/>
    <property type="evidence" value="ECO:0007669"/>
    <property type="project" value="TreeGrafter"/>
</dbReference>
<feature type="compositionally biased region" description="Gly residues" evidence="3">
    <location>
        <begin position="784"/>
        <end position="818"/>
    </location>
</feature>
<dbReference type="PANTHER" id="PTHR22922:SF19">
    <property type="entry name" value="CAPRIN HOMOLOG"/>
    <property type="match status" value="1"/>
</dbReference>
<dbReference type="EMBL" id="OB661186">
    <property type="protein sequence ID" value="CAD7227570.1"/>
    <property type="molecule type" value="Genomic_DNA"/>
</dbReference>
<feature type="compositionally biased region" description="Polar residues" evidence="3">
    <location>
        <begin position="505"/>
        <end position="520"/>
    </location>
</feature>
<dbReference type="InterPro" id="IPR041637">
    <property type="entry name" value="Caprin-1_dimer"/>
</dbReference>
<feature type="compositionally biased region" description="Acidic residues" evidence="3">
    <location>
        <begin position="230"/>
        <end position="241"/>
    </location>
</feature>
<dbReference type="AlphaFoldDB" id="A0A7R8WEZ0"/>
<keyword evidence="2" id="KW-0175">Coiled coil</keyword>
<evidence type="ECO:0000256" key="2">
    <source>
        <dbReference type="SAM" id="Coils"/>
    </source>
</evidence>